<organism evidence="1 2">
    <name type="scientific">Nicotiana sylvestris</name>
    <name type="common">Wood tobacco</name>
    <name type="synonym">South American tobacco</name>
    <dbReference type="NCBI Taxonomy" id="4096"/>
    <lineage>
        <taxon>Eukaryota</taxon>
        <taxon>Viridiplantae</taxon>
        <taxon>Streptophyta</taxon>
        <taxon>Embryophyta</taxon>
        <taxon>Tracheophyta</taxon>
        <taxon>Spermatophyta</taxon>
        <taxon>Magnoliopsida</taxon>
        <taxon>eudicotyledons</taxon>
        <taxon>Gunneridae</taxon>
        <taxon>Pentapetalae</taxon>
        <taxon>asterids</taxon>
        <taxon>lamiids</taxon>
        <taxon>Solanales</taxon>
        <taxon>Solanaceae</taxon>
        <taxon>Nicotianoideae</taxon>
        <taxon>Nicotianeae</taxon>
        <taxon>Nicotiana</taxon>
    </lineage>
</organism>
<name>A0A1U7WWY8_NICSY</name>
<dbReference type="KEGG" id="nsy:104228427"/>
<evidence type="ECO:0000313" key="2">
    <source>
        <dbReference type="RefSeq" id="XP_009779194.1"/>
    </source>
</evidence>
<dbReference type="GeneID" id="104228427"/>
<reference evidence="1" key="1">
    <citation type="journal article" date="2013" name="Genome Biol.">
        <title>Reference genomes and transcriptomes of Nicotiana sylvestris and Nicotiana tomentosiformis.</title>
        <authorList>
            <person name="Sierro N."/>
            <person name="Battey J.N."/>
            <person name="Ouadi S."/>
            <person name="Bovet L."/>
            <person name="Goepfert S."/>
            <person name="Bakaher N."/>
            <person name="Peitsch M.C."/>
            <person name="Ivanov N.V."/>
        </authorList>
    </citation>
    <scope>NUCLEOTIDE SEQUENCE [LARGE SCALE GENOMIC DNA]</scope>
</reference>
<dbReference type="Proteomes" id="UP000189701">
    <property type="component" value="Unplaced"/>
</dbReference>
<dbReference type="PANTHER" id="PTHR35503:SF2">
    <property type="entry name" value="OS04G0455700 PROTEIN"/>
    <property type="match status" value="1"/>
</dbReference>
<dbReference type="eggNOG" id="ENOG502S0ER">
    <property type="taxonomic scope" value="Eukaryota"/>
</dbReference>
<protein>
    <submittedName>
        <fullName evidence="2">Uncharacterized protein LOC104228427</fullName>
    </submittedName>
</protein>
<sequence>MGQPWKLLHVVYGRASRVLEKMKLKERSFMAWASWVLEDDGGLLVDDGCYLPAGGNQRVQLNSQEISASKCDSNLFWDESFSLDCMGTQDSISMLKQGTVIFELRSRKYIPVLGKVIGSSQVLGRAEIPWKRVFESTEMEIEEWAIFMATSKSDKRVHNEDVKPPAVKIAMKVKVKEATKVKKNCTSWDESCACKGYCGCNSNSSIFSADDYEIFALGAALDSL</sequence>
<dbReference type="AlphaFoldDB" id="A0A1U7WWY8"/>
<accession>A0A1U7WWY8</accession>
<dbReference type="OrthoDB" id="687396at2759"/>
<reference evidence="2" key="2">
    <citation type="submission" date="2025-08" db="UniProtKB">
        <authorList>
            <consortium name="RefSeq"/>
        </authorList>
    </citation>
    <scope>IDENTIFICATION</scope>
    <source>
        <tissue evidence="2">Leaf</tissue>
    </source>
</reference>
<gene>
    <name evidence="2" type="primary">LOC104228427</name>
</gene>
<evidence type="ECO:0000313" key="1">
    <source>
        <dbReference type="Proteomes" id="UP000189701"/>
    </source>
</evidence>
<dbReference type="RefSeq" id="XP_009779194.1">
    <property type="nucleotide sequence ID" value="XM_009780892.1"/>
</dbReference>
<proteinExistence type="predicted"/>
<keyword evidence="1" id="KW-1185">Reference proteome</keyword>
<dbReference type="PANTHER" id="PTHR35503">
    <property type="entry name" value="OSJNBA0006M15.15 PROTEIN"/>
    <property type="match status" value="1"/>
</dbReference>